<evidence type="ECO:0000313" key="2">
    <source>
        <dbReference type="EMBL" id="MCK8788305.1"/>
    </source>
</evidence>
<keyword evidence="3" id="KW-1185">Reference proteome</keyword>
<name>A0A9X1YEM3_9PROT</name>
<dbReference type="EMBL" id="JALPRX010000283">
    <property type="protein sequence ID" value="MCK8788305.1"/>
    <property type="molecule type" value="Genomic_DNA"/>
</dbReference>
<dbReference type="RefSeq" id="WP_248670344.1">
    <property type="nucleotide sequence ID" value="NZ_JALPRX010000283.1"/>
</dbReference>
<gene>
    <name evidence="2" type="ORF">M0638_28540</name>
</gene>
<evidence type="ECO:0000313" key="3">
    <source>
        <dbReference type="Proteomes" id="UP001139516"/>
    </source>
</evidence>
<sequence length="103" mass="10933">MIRRRGILSGIGLLLAAPAVCKASSLMPVRSATPVADMIEWRANRGLLIPAGTHRIERTIVLNRPGWRLAGVGTIDHRAIPTGVAVLCGTIDGTLGSDMNFYG</sequence>
<dbReference type="Proteomes" id="UP001139516">
    <property type="component" value="Unassembled WGS sequence"/>
</dbReference>
<organism evidence="2 3">
    <name type="scientific">Roseomonas acroporae</name>
    <dbReference type="NCBI Taxonomy" id="2937791"/>
    <lineage>
        <taxon>Bacteria</taxon>
        <taxon>Pseudomonadati</taxon>
        <taxon>Pseudomonadota</taxon>
        <taxon>Alphaproteobacteria</taxon>
        <taxon>Acetobacterales</taxon>
        <taxon>Roseomonadaceae</taxon>
        <taxon>Roseomonas</taxon>
    </lineage>
</organism>
<reference evidence="2" key="1">
    <citation type="submission" date="2022-04" db="EMBL/GenBank/DDBJ databases">
        <title>Roseomonas acroporae sp. nov., isolated from coral Acropora digitifera.</title>
        <authorList>
            <person name="Sun H."/>
        </authorList>
    </citation>
    <scope>NUCLEOTIDE SEQUENCE</scope>
    <source>
        <strain evidence="2">NAR14</strain>
    </source>
</reference>
<feature type="signal peptide" evidence="1">
    <location>
        <begin position="1"/>
        <end position="23"/>
    </location>
</feature>
<protein>
    <submittedName>
        <fullName evidence="2">Uncharacterized protein</fullName>
    </submittedName>
</protein>
<keyword evidence="1" id="KW-0732">Signal</keyword>
<proteinExistence type="predicted"/>
<accession>A0A9X1YEM3</accession>
<dbReference type="AlphaFoldDB" id="A0A9X1YEM3"/>
<feature type="chain" id="PRO_5040980101" evidence="1">
    <location>
        <begin position="24"/>
        <end position="103"/>
    </location>
</feature>
<comment type="caution">
    <text evidence="2">The sequence shown here is derived from an EMBL/GenBank/DDBJ whole genome shotgun (WGS) entry which is preliminary data.</text>
</comment>
<evidence type="ECO:0000256" key="1">
    <source>
        <dbReference type="SAM" id="SignalP"/>
    </source>
</evidence>